<evidence type="ECO:0000256" key="3">
    <source>
        <dbReference type="ARBA" id="ARBA00022723"/>
    </source>
</evidence>
<evidence type="ECO:0000259" key="9">
    <source>
        <dbReference type="PROSITE" id="PS51007"/>
    </source>
</evidence>
<evidence type="ECO:0000256" key="2">
    <source>
        <dbReference type="ARBA" id="ARBA00022617"/>
    </source>
</evidence>
<evidence type="ECO:0000256" key="8">
    <source>
        <dbReference type="SAM" id="SignalP"/>
    </source>
</evidence>
<evidence type="ECO:0000313" key="10">
    <source>
        <dbReference type="EMBL" id="RAI00067.1"/>
    </source>
</evidence>
<dbReference type="Gene3D" id="1.10.760.10">
    <property type="entry name" value="Cytochrome c-like domain"/>
    <property type="match status" value="2"/>
</dbReference>
<dbReference type="EMBL" id="QHHQ01000004">
    <property type="protein sequence ID" value="RAI00067.1"/>
    <property type="molecule type" value="Genomic_DNA"/>
</dbReference>
<dbReference type="InterPro" id="IPR002327">
    <property type="entry name" value="Cyt_c_1A/1B"/>
</dbReference>
<dbReference type="PRINTS" id="PR00604">
    <property type="entry name" value="CYTCHRMECIAB"/>
</dbReference>
<feature type="domain" description="Cytochrome c" evidence="9">
    <location>
        <begin position="19"/>
        <end position="122"/>
    </location>
</feature>
<evidence type="ECO:0000256" key="4">
    <source>
        <dbReference type="ARBA" id="ARBA00022982"/>
    </source>
</evidence>
<dbReference type="SUPFAM" id="SSF46626">
    <property type="entry name" value="Cytochrome c"/>
    <property type="match status" value="2"/>
</dbReference>
<keyword evidence="11" id="KW-1185">Reference proteome</keyword>
<keyword evidence="2 6" id="KW-0349">Heme</keyword>
<sequence>MSKFPSVLSAALVLAVTPSLAQDMPRAFRMCTACHAVGDGAANKIGPHLNGVVGRPAGGVEGFKYSPAMAEKGGEGVVWTPEALETFLRNPRQIVPGTKMAFAGLKQDADVSAVIGYLASYSETGGNGAGDQDASATSDGATPAVTPAAAPRSGVVTQTRVGGVYRLGRAATANEIAAWDVDVRPDGAGLPEGSGSVSDGDALFQEQCAVCHGVFAEGVDRWPVLAGGQDTLTDDRPEKTIGSYWPYLSTVYDYIRRAMPYGNAHSLSDDDVYALTAYLLYMNDVVTEEDFVLSKENFTEIRLPNEDNFIDDTRPEEPQYHSTGEPCMQDCIPGTARVVMRARILDVTPGSVEDDGLGAGAVE</sequence>
<protein>
    <submittedName>
        <fullName evidence="10">MFS transporter</fullName>
    </submittedName>
</protein>
<proteinExistence type="predicted"/>
<dbReference type="InterPro" id="IPR009056">
    <property type="entry name" value="Cyt_c-like_dom"/>
</dbReference>
<name>A0A8B2NWI8_9HYPH</name>
<keyword evidence="8" id="KW-0732">Signal</keyword>
<organism evidence="10 11">
    <name type="scientific">Acuticoccus sediminis</name>
    <dbReference type="NCBI Taxonomy" id="2184697"/>
    <lineage>
        <taxon>Bacteria</taxon>
        <taxon>Pseudomonadati</taxon>
        <taxon>Pseudomonadota</taxon>
        <taxon>Alphaproteobacteria</taxon>
        <taxon>Hyphomicrobiales</taxon>
        <taxon>Amorphaceae</taxon>
        <taxon>Acuticoccus</taxon>
    </lineage>
</organism>
<feature type="domain" description="Cytochrome c" evidence="9">
    <location>
        <begin position="195"/>
        <end position="283"/>
    </location>
</feature>
<evidence type="ECO:0000256" key="7">
    <source>
        <dbReference type="SAM" id="MobiDB-lite"/>
    </source>
</evidence>
<reference evidence="10 11" key="1">
    <citation type="submission" date="2018-05" db="EMBL/GenBank/DDBJ databases">
        <title>Acuticoccus sediminis sp. nov., isolated from deep-sea sediment of Indian Ocean.</title>
        <authorList>
            <person name="Liu X."/>
            <person name="Lai Q."/>
            <person name="Du Y."/>
            <person name="Sun F."/>
            <person name="Zhang X."/>
            <person name="Wang S."/>
            <person name="Shao Z."/>
        </authorList>
    </citation>
    <scope>NUCLEOTIDE SEQUENCE [LARGE SCALE GENOMIC DNA]</scope>
    <source>
        <strain evidence="10 11">PTG4-2</strain>
    </source>
</reference>
<keyword evidence="3 6" id="KW-0479">Metal-binding</keyword>
<comment type="caution">
    <text evidence="10">The sequence shown here is derived from an EMBL/GenBank/DDBJ whole genome shotgun (WGS) entry which is preliminary data.</text>
</comment>
<evidence type="ECO:0000313" key="11">
    <source>
        <dbReference type="Proteomes" id="UP000249590"/>
    </source>
</evidence>
<dbReference type="OrthoDB" id="9779283at2"/>
<evidence type="ECO:0000256" key="6">
    <source>
        <dbReference type="PROSITE-ProRule" id="PRU00433"/>
    </source>
</evidence>
<gene>
    <name evidence="10" type="ORF">DLJ53_20315</name>
</gene>
<dbReference type="Proteomes" id="UP000249590">
    <property type="component" value="Unassembled WGS sequence"/>
</dbReference>
<dbReference type="PANTHER" id="PTHR11961">
    <property type="entry name" value="CYTOCHROME C"/>
    <property type="match status" value="1"/>
</dbReference>
<dbReference type="Pfam" id="PF00034">
    <property type="entry name" value="Cytochrom_C"/>
    <property type="match status" value="1"/>
</dbReference>
<dbReference type="AlphaFoldDB" id="A0A8B2NWI8"/>
<feature type="compositionally biased region" description="Low complexity" evidence="7">
    <location>
        <begin position="141"/>
        <end position="151"/>
    </location>
</feature>
<accession>A0A8B2NWI8</accession>
<evidence type="ECO:0000256" key="5">
    <source>
        <dbReference type="ARBA" id="ARBA00023004"/>
    </source>
</evidence>
<feature type="region of interest" description="Disordered" evidence="7">
    <location>
        <begin position="126"/>
        <end position="153"/>
    </location>
</feature>
<keyword evidence="4" id="KW-0249">Electron transport</keyword>
<dbReference type="GO" id="GO:0020037">
    <property type="term" value="F:heme binding"/>
    <property type="evidence" value="ECO:0007669"/>
    <property type="project" value="InterPro"/>
</dbReference>
<keyword evidence="1" id="KW-0813">Transport</keyword>
<keyword evidence="5 6" id="KW-0408">Iron</keyword>
<feature type="chain" id="PRO_5032677148" evidence="8">
    <location>
        <begin position="22"/>
        <end position="363"/>
    </location>
</feature>
<feature type="signal peptide" evidence="8">
    <location>
        <begin position="1"/>
        <end position="21"/>
    </location>
</feature>
<dbReference type="GO" id="GO:0046872">
    <property type="term" value="F:metal ion binding"/>
    <property type="evidence" value="ECO:0007669"/>
    <property type="project" value="UniProtKB-KW"/>
</dbReference>
<evidence type="ECO:0000256" key="1">
    <source>
        <dbReference type="ARBA" id="ARBA00022448"/>
    </source>
</evidence>
<dbReference type="GO" id="GO:0009055">
    <property type="term" value="F:electron transfer activity"/>
    <property type="evidence" value="ECO:0007669"/>
    <property type="project" value="InterPro"/>
</dbReference>
<dbReference type="PROSITE" id="PS51007">
    <property type="entry name" value="CYTC"/>
    <property type="match status" value="2"/>
</dbReference>
<dbReference type="InterPro" id="IPR036909">
    <property type="entry name" value="Cyt_c-like_dom_sf"/>
</dbReference>